<dbReference type="GO" id="GO:0016592">
    <property type="term" value="C:mediator complex"/>
    <property type="evidence" value="ECO:0007669"/>
    <property type="project" value="InterPro"/>
</dbReference>
<evidence type="ECO:0000313" key="6">
    <source>
        <dbReference type="EMBL" id="KXZ51634.1"/>
    </source>
</evidence>
<keyword evidence="7" id="KW-1185">Reference proteome</keyword>
<keyword evidence="5" id="KW-0539">Nucleus</keyword>
<evidence type="ECO:0000256" key="3">
    <source>
        <dbReference type="ARBA" id="ARBA00023015"/>
    </source>
</evidence>
<comment type="caution">
    <text evidence="6">The sequence shown here is derived from an EMBL/GenBank/DDBJ whole genome shotgun (WGS) entry which is preliminary data.</text>
</comment>
<keyword evidence="3" id="KW-0805">Transcription regulation</keyword>
<dbReference type="STRING" id="33097.A0A150GPA5"/>
<dbReference type="GO" id="GO:0070847">
    <property type="term" value="C:core mediator complex"/>
    <property type="evidence" value="ECO:0007669"/>
    <property type="project" value="TreeGrafter"/>
</dbReference>
<dbReference type="InterPro" id="IPR019095">
    <property type="entry name" value="Mediator_Med18"/>
</dbReference>
<organism evidence="6 7">
    <name type="scientific">Gonium pectorale</name>
    <name type="common">Green alga</name>
    <dbReference type="NCBI Taxonomy" id="33097"/>
    <lineage>
        <taxon>Eukaryota</taxon>
        <taxon>Viridiplantae</taxon>
        <taxon>Chlorophyta</taxon>
        <taxon>core chlorophytes</taxon>
        <taxon>Chlorophyceae</taxon>
        <taxon>CS clade</taxon>
        <taxon>Chlamydomonadales</taxon>
        <taxon>Volvocaceae</taxon>
        <taxon>Gonium</taxon>
    </lineage>
</organism>
<dbReference type="PANTHER" id="PTHR13321">
    <property type="entry name" value="MEDIATOR OF RNA POLYMERASE II TRANSCRIPTION, SUBUNIT 18"/>
    <property type="match status" value="1"/>
</dbReference>
<reference evidence="7" key="1">
    <citation type="journal article" date="2016" name="Nat. Commun.">
        <title>The Gonium pectorale genome demonstrates co-option of cell cycle regulation during the evolution of multicellularity.</title>
        <authorList>
            <person name="Hanschen E.R."/>
            <person name="Marriage T.N."/>
            <person name="Ferris P.J."/>
            <person name="Hamaji T."/>
            <person name="Toyoda A."/>
            <person name="Fujiyama A."/>
            <person name="Neme R."/>
            <person name="Noguchi H."/>
            <person name="Minakuchi Y."/>
            <person name="Suzuki M."/>
            <person name="Kawai-Toyooka H."/>
            <person name="Smith D.R."/>
            <person name="Sparks H."/>
            <person name="Anderson J."/>
            <person name="Bakaric R."/>
            <person name="Luria V."/>
            <person name="Karger A."/>
            <person name="Kirschner M.W."/>
            <person name="Durand P.M."/>
            <person name="Michod R.E."/>
            <person name="Nozaki H."/>
            <person name="Olson B.J."/>
        </authorList>
    </citation>
    <scope>NUCLEOTIDE SEQUENCE [LARGE SCALE GENOMIC DNA]</scope>
    <source>
        <strain evidence="7">NIES-2863</strain>
    </source>
</reference>
<evidence type="ECO:0000256" key="4">
    <source>
        <dbReference type="ARBA" id="ARBA00023163"/>
    </source>
</evidence>
<proteinExistence type="inferred from homology"/>
<dbReference type="Proteomes" id="UP000075714">
    <property type="component" value="Unassembled WGS sequence"/>
</dbReference>
<protein>
    <recommendedName>
        <fullName evidence="8">Mediator complex subunit 18</fullName>
    </recommendedName>
</protein>
<dbReference type="GO" id="GO:0003712">
    <property type="term" value="F:transcription coregulator activity"/>
    <property type="evidence" value="ECO:0007669"/>
    <property type="project" value="InterPro"/>
</dbReference>
<dbReference type="EMBL" id="LSYV01000013">
    <property type="protein sequence ID" value="KXZ51634.1"/>
    <property type="molecule type" value="Genomic_DNA"/>
</dbReference>
<dbReference type="GO" id="GO:0006357">
    <property type="term" value="P:regulation of transcription by RNA polymerase II"/>
    <property type="evidence" value="ECO:0007669"/>
    <property type="project" value="InterPro"/>
</dbReference>
<evidence type="ECO:0000256" key="1">
    <source>
        <dbReference type="ARBA" id="ARBA00004123"/>
    </source>
</evidence>
<evidence type="ECO:0000256" key="5">
    <source>
        <dbReference type="ARBA" id="ARBA00023242"/>
    </source>
</evidence>
<gene>
    <name evidence="6" type="ORF">GPECTOR_12g598</name>
</gene>
<comment type="subcellular location">
    <subcellularLocation>
        <location evidence="1">Nucleus</location>
    </subcellularLocation>
</comment>
<accession>A0A150GPA5</accession>
<dbReference type="GO" id="GO:0006369">
    <property type="term" value="P:termination of RNA polymerase II transcription"/>
    <property type="evidence" value="ECO:0007669"/>
    <property type="project" value="TreeGrafter"/>
</dbReference>
<dbReference type="Gene3D" id="2.40.320.10">
    <property type="entry name" value="Hypothetical Protein Pfu-838710-001"/>
    <property type="match status" value="1"/>
</dbReference>
<dbReference type="PANTHER" id="PTHR13321:SF2">
    <property type="entry name" value="MEDIATOR OF RNA POLYMERASE II TRANSCRIPTION SUBUNIT 18"/>
    <property type="match status" value="1"/>
</dbReference>
<evidence type="ECO:0008006" key="8">
    <source>
        <dbReference type="Google" id="ProtNLM"/>
    </source>
</evidence>
<keyword evidence="4" id="KW-0804">Transcription</keyword>
<comment type="similarity">
    <text evidence="2">Belongs to the Mediator complex subunit 18 family.</text>
</comment>
<name>A0A150GPA5_GONPE</name>
<evidence type="ECO:0000256" key="2">
    <source>
        <dbReference type="ARBA" id="ARBA00009814"/>
    </source>
</evidence>
<dbReference type="AlphaFoldDB" id="A0A150GPA5"/>
<evidence type="ECO:0000313" key="7">
    <source>
        <dbReference type="Proteomes" id="UP000075714"/>
    </source>
</evidence>
<sequence>MSTAAAAATAAAGGGAGGLPAAAPSLTECRAVGVVERPEAVQDLAHLLRSLCASYSSHVSHTAVLRAPLPPPAGGGAPPGGTFTQLRLVRRLPGSLTAGHVVGAGGGAGGGRHPFLEEAPERWDVRHEGPPLQGPALNALPASMREVAEAGCWGPGALDFFKALGAKLEYDVYREGNEYNIVFHGYELKVVLATVYSLAEPGVLRDSSSIRRLAGRGLVAEAALQVPEGRHYEGASLLGAFAAQLAPYVKLGRAELPPGGAAAAAAAAAARRK</sequence>
<dbReference type="OrthoDB" id="533009at2759"/>